<dbReference type="InterPro" id="IPR001471">
    <property type="entry name" value="AP2/ERF_dom"/>
</dbReference>
<dbReference type="InterPro" id="IPR028078">
    <property type="entry name" value="ACDC"/>
</dbReference>
<keyword evidence="5" id="KW-0539">Nucleus</keyword>
<comment type="subcellular location">
    <subcellularLocation>
        <location evidence="1">Nucleus</location>
    </subcellularLocation>
</comment>
<dbReference type="GeneID" id="13443944"/>
<keyword evidence="3" id="KW-0238">DNA-binding</keyword>
<evidence type="ECO:0000259" key="7">
    <source>
        <dbReference type="Pfam" id="PF00847"/>
    </source>
</evidence>
<dbReference type="InParanoid" id="F0VEN5"/>
<organism evidence="9 11">
    <name type="scientific">Neospora caninum (strain Liverpool)</name>
    <dbReference type="NCBI Taxonomy" id="572307"/>
    <lineage>
        <taxon>Eukaryota</taxon>
        <taxon>Sar</taxon>
        <taxon>Alveolata</taxon>
        <taxon>Apicomplexa</taxon>
        <taxon>Conoidasida</taxon>
        <taxon>Coccidia</taxon>
        <taxon>Eucoccidiorida</taxon>
        <taxon>Eimeriorina</taxon>
        <taxon>Sarcocystidae</taxon>
        <taxon>Neospora</taxon>
    </lineage>
</organism>
<reference evidence="9" key="2">
    <citation type="submission" date="2011-03" db="EMBL/GenBank/DDBJ databases">
        <title>Comparative genomics and transcriptomics of Neospora caninum and Toxoplasma gondii.</title>
        <authorList>
            <person name="Reid A.J."/>
            <person name="Sohal A."/>
            <person name="Harris D."/>
            <person name="Quail M."/>
            <person name="Sanders M."/>
            <person name="Berriman M."/>
            <person name="Wastling J.M."/>
            <person name="Pain A."/>
        </authorList>
    </citation>
    <scope>NUCLEOTIDE SEQUENCE</scope>
    <source>
        <strain evidence="9">Liverpool</strain>
    </source>
</reference>
<gene>
    <name evidence="10" type="ORF">BN1204_019680</name>
    <name evidence="9" type="ORF">NCLIV_019680</name>
</gene>
<keyword evidence="4" id="KW-0804">Transcription</keyword>
<dbReference type="EMBL" id="LN714481">
    <property type="protein sequence ID" value="CEL66146.1"/>
    <property type="molecule type" value="Genomic_DNA"/>
</dbReference>
<feature type="region of interest" description="Disordered" evidence="6">
    <location>
        <begin position="738"/>
        <end position="802"/>
    </location>
</feature>
<evidence type="ECO:0000256" key="3">
    <source>
        <dbReference type="ARBA" id="ARBA00023125"/>
    </source>
</evidence>
<feature type="compositionally biased region" description="Basic residues" evidence="6">
    <location>
        <begin position="771"/>
        <end position="783"/>
    </location>
</feature>
<proteinExistence type="predicted"/>
<dbReference type="Gene3D" id="1.20.5.2050">
    <property type="match status" value="1"/>
</dbReference>
<feature type="region of interest" description="Disordered" evidence="6">
    <location>
        <begin position="517"/>
        <end position="549"/>
    </location>
</feature>
<dbReference type="EMBL" id="FR823388">
    <property type="protein sequence ID" value="CBZ52179.1"/>
    <property type="molecule type" value="Genomic_DNA"/>
</dbReference>
<dbReference type="RefSeq" id="XP_003882211.1">
    <property type="nucleotide sequence ID" value="XM_003882162.1"/>
</dbReference>
<feature type="compositionally biased region" description="Basic and acidic residues" evidence="6">
    <location>
        <begin position="15"/>
        <end position="29"/>
    </location>
</feature>
<accession>F0VEN5</accession>
<evidence type="ECO:0000313" key="11">
    <source>
        <dbReference type="Proteomes" id="UP000007494"/>
    </source>
</evidence>
<reference evidence="10" key="4">
    <citation type="journal article" date="2015" name="PLoS ONE">
        <title>Comprehensive Evaluation of Toxoplasma gondii VEG and Neospora caninum LIV Genomes with Tachyzoite Stage Transcriptome and Proteome Defines Novel Transcript Features.</title>
        <authorList>
            <person name="Ramaprasad A."/>
            <person name="Mourier T."/>
            <person name="Naeem R."/>
            <person name="Malas T.B."/>
            <person name="Moussa E."/>
            <person name="Panigrahi A."/>
            <person name="Vermont S.J."/>
            <person name="Otto T.D."/>
            <person name="Wastling J."/>
            <person name="Pain A."/>
        </authorList>
    </citation>
    <scope>NUCLEOTIDE SEQUENCE</scope>
    <source>
        <strain evidence="10">Liverpool</strain>
    </source>
</reference>
<dbReference type="Pfam" id="PF00847">
    <property type="entry name" value="AP2"/>
    <property type="match status" value="1"/>
</dbReference>
<evidence type="ECO:0000259" key="8">
    <source>
        <dbReference type="Pfam" id="PF14733"/>
    </source>
</evidence>
<dbReference type="GO" id="GO:0003700">
    <property type="term" value="F:DNA-binding transcription factor activity"/>
    <property type="evidence" value="ECO:0007669"/>
    <property type="project" value="InterPro"/>
</dbReference>
<evidence type="ECO:0000256" key="5">
    <source>
        <dbReference type="ARBA" id="ARBA00023242"/>
    </source>
</evidence>
<feature type="region of interest" description="Disordered" evidence="6">
    <location>
        <begin position="835"/>
        <end position="900"/>
    </location>
</feature>
<feature type="compositionally biased region" description="Low complexity" evidence="6">
    <location>
        <begin position="180"/>
        <end position="193"/>
    </location>
</feature>
<evidence type="ECO:0000313" key="10">
    <source>
        <dbReference type="EMBL" id="CEL66146.1"/>
    </source>
</evidence>
<evidence type="ECO:0000256" key="6">
    <source>
        <dbReference type="SAM" id="MobiDB-lite"/>
    </source>
</evidence>
<dbReference type="GO" id="GO:0003677">
    <property type="term" value="F:DNA binding"/>
    <property type="evidence" value="ECO:0007669"/>
    <property type="project" value="UniProtKB-KW"/>
</dbReference>
<feature type="region of interest" description="Disordered" evidence="6">
    <location>
        <begin position="220"/>
        <end position="417"/>
    </location>
</feature>
<keyword evidence="2" id="KW-0805">Transcription regulation</keyword>
<dbReference type="VEuPathDB" id="ToxoDB:NCLIV_019680"/>
<keyword evidence="11" id="KW-1185">Reference proteome</keyword>
<feature type="region of interest" description="Disordered" evidence="6">
    <location>
        <begin position="1074"/>
        <end position="1094"/>
    </location>
</feature>
<reference evidence="9" key="1">
    <citation type="submission" date="2011-02" db="EMBL/GenBank/DDBJ databases">
        <authorList>
            <person name="Aslett M."/>
        </authorList>
    </citation>
    <scope>NUCLEOTIDE SEQUENCE</scope>
    <source>
        <strain evidence="9">Liverpool</strain>
    </source>
</reference>
<evidence type="ECO:0000256" key="1">
    <source>
        <dbReference type="ARBA" id="ARBA00004123"/>
    </source>
</evidence>
<dbReference type="GO" id="GO:0005634">
    <property type="term" value="C:nucleus"/>
    <property type="evidence" value="ECO:0007669"/>
    <property type="project" value="UniProtKB-SubCell"/>
</dbReference>
<feature type="region of interest" description="Disordered" evidence="6">
    <location>
        <begin position="427"/>
        <end position="446"/>
    </location>
</feature>
<name>F0VEN5_NEOCL</name>
<evidence type="ECO:0000256" key="2">
    <source>
        <dbReference type="ARBA" id="ARBA00023015"/>
    </source>
</evidence>
<reference evidence="11" key="3">
    <citation type="journal article" date="2012" name="PLoS Pathog.">
        <title>Comparative genomics of the apicomplexan parasites Toxoplasma gondii and Neospora caninum: Coccidia differing in host range and transmission strategy.</title>
        <authorList>
            <person name="Reid A.J."/>
            <person name="Vermont S.J."/>
            <person name="Cotton J.A."/>
            <person name="Harris D."/>
            <person name="Hill-Cawthorne G.A."/>
            <person name="Konen-Waisman S."/>
            <person name="Latham S.M."/>
            <person name="Mourier T."/>
            <person name="Norton R."/>
            <person name="Quail M.A."/>
            <person name="Sanders M."/>
            <person name="Shanmugam D."/>
            <person name="Sohal A."/>
            <person name="Wasmuth J.D."/>
            <person name="Brunk B."/>
            <person name="Grigg M.E."/>
            <person name="Howard J.C."/>
            <person name="Parkinson J."/>
            <person name="Roos D.S."/>
            <person name="Trees A.J."/>
            <person name="Berriman M."/>
            <person name="Pain A."/>
            <person name="Wastling J.M."/>
        </authorList>
    </citation>
    <scope>NUCLEOTIDE SEQUENCE [LARGE SCALE GENOMIC DNA]</scope>
    <source>
        <strain evidence="11">Liverpool</strain>
    </source>
</reference>
<dbReference type="OMA" id="DYHAMHR"/>
<feature type="region of interest" description="Disordered" evidence="6">
    <location>
        <begin position="167"/>
        <end position="207"/>
    </location>
</feature>
<evidence type="ECO:0000256" key="4">
    <source>
        <dbReference type="ARBA" id="ARBA00023163"/>
    </source>
</evidence>
<evidence type="ECO:0000313" key="9">
    <source>
        <dbReference type="EMBL" id="CBZ52179.1"/>
    </source>
</evidence>
<protein>
    <submittedName>
        <fullName evidence="10">AP2 domain transcription factor AP2VIIa-1</fullName>
    </submittedName>
</protein>
<feature type="region of interest" description="Disordered" evidence="6">
    <location>
        <begin position="696"/>
        <end position="717"/>
    </location>
</feature>
<feature type="domain" description="AP2-coincident C-terminal" evidence="8">
    <location>
        <begin position="918"/>
        <end position="1015"/>
    </location>
</feature>
<dbReference type="OrthoDB" id="330210at2759"/>
<feature type="compositionally biased region" description="Polar residues" evidence="6">
    <location>
        <begin position="704"/>
        <end position="717"/>
    </location>
</feature>
<feature type="compositionally biased region" description="Low complexity" evidence="6">
    <location>
        <begin position="857"/>
        <end position="869"/>
    </location>
</feature>
<dbReference type="eggNOG" id="ENOG502S3RY">
    <property type="taxonomic scope" value="Eukaryota"/>
</dbReference>
<feature type="region of interest" description="Disordered" evidence="6">
    <location>
        <begin position="647"/>
        <end position="667"/>
    </location>
</feature>
<feature type="compositionally biased region" description="Polar residues" evidence="6">
    <location>
        <begin position="228"/>
        <end position="237"/>
    </location>
</feature>
<feature type="compositionally biased region" description="Polar residues" evidence="6">
    <location>
        <begin position="887"/>
        <end position="900"/>
    </location>
</feature>
<feature type="region of interest" description="Disordered" evidence="6">
    <location>
        <begin position="1"/>
        <end position="29"/>
    </location>
</feature>
<dbReference type="Pfam" id="PF14733">
    <property type="entry name" value="ACDC"/>
    <property type="match status" value="1"/>
</dbReference>
<feature type="compositionally biased region" description="Polar residues" evidence="6">
    <location>
        <begin position="337"/>
        <end position="348"/>
    </location>
</feature>
<feature type="domain" description="AP2/ERF" evidence="7">
    <location>
        <begin position="456"/>
        <end position="506"/>
    </location>
</feature>
<dbReference type="Proteomes" id="UP000007494">
    <property type="component" value="Chromosome VIIa"/>
</dbReference>
<sequence length="1094" mass="117208">MDIAGSDTFSTGAARVEEDSARDTVTKPLKDAELPAASCGAVGRALDCGPSADDCTLLYEPAVSGARSTAEPVEMGGFAPDGENQPEALAVVRTVGEKVNGSPCRQEASDENPAASNCRSTAVYERAEQMMSRQARLLNVCDEEQSALREGATREAATSLNDFLSSARGAADGVQHEGKSVQSVGEESGSSPVQHSGDQQFLAELGEMLGRKQDAALQQLLAAELDPTQRNAATPSRSPVGRRSPALRGSSGRVSSAAERSQLAGRDEECCPSSQNEVAEEALCFDPTVRGDGDNGTPRRRNSRSSCLQHTASEHPLQSGLESLPEAGVVSAHNREGLSSGSTRSEASVSDYPPSPSCEIPGNTCPSPTQESHLERDDASGKQSEAAADAHVDGVRECPCTDNESADGHPSTTLPETGISEDLLQDAGAAAKSRAEGNKKPNAGPLDYHAMHRALPKVTGVRFQAQRNRFVAEWYEQGRTRMAYFPVKLYGFERARHLAIRCREEVLQMKNAKRGVYGESPASQAPTTRRKKGATEGESVAEESPLLKRRRLVANANPSSSGQDCPGFDSTLLPLLSRTFPASAQAPTSHRMLLAMGQEMRRGFSSENPRSAALQWKESGQPDAAADTAIRSLHSHAVHADIHMDPQSMGFEGFHEEDEEGRSSAAEQDTLQELLKSSRLSATSSEELSATLMAGSRSFGESPVSRQASRATQSDRSVSRLNAVDYALLHASLESAGQDDGLTGRHADWEVSPSLAGSPERLSWKQESSRRPSKNIHDRRRRTGTPPVAGTPSVAPSCSSPGLGVDPNLLLTLLLGTDTNREKAPVEHALQSMTSGLEHHLTSSRGLGRQRVHRVSESSADDSSVASSEPEYPRLSNGGSDGLATSIKPNSQRVPYANSSTQFEAARDSECSVSDVPDERLLLTKAAVSVILSDLLEKCIPRLITMGKEATEETALQLRRGFFTSVVMQAWRAVQEASCIDQLYPLLAVCRRAIVAGELPSSWTVDRQQEFFVQLVGRGLAEAKPRRGGAAASARGELKETGGQYTFAGRDFDMHHDGLRDQRTSEHTSWSIFPNGSGLEGSRMESGTRDLTAF</sequence>
<dbReference type="AlphaFoldDB" id="F0VEN5"/>